<evidence type="ECO:0000256" key="2">
    <source>
        <dbReference type="SAM" id="Phobius"/>
    </source>
</evidence>
<comment type="caution">
    <text evidence="3">The sequence shown here is derived from an EMBL/GenBank/DDBJ whole genome shotgun (WGS) entry which is preliminary data.</text>
</comment>
<accession>A0ABS5HIF6</accession>
<dbReference type="Gene3D" id="3.30.70.60">
    <property type="match status" value="1"/>
</dbReference>
<organism evidence="3 4">
    <name type="scientific">Campylobacter anatolicus</name>
    <dbReference type="NCBI Taxonomy" id="2829105"/>
    <lineage>
        <taxon>Bacteria</taxon>
        <taxon>Pseudomonadati</taxon>
        <taxon>Campylobacterota</taxon>
        <taxon>Epsilonproteobacteria</taxon>
        <taxon>Campylobacterales</taxon>
        <taxon>Campylobacteraceae</taxon>
        <taxon>Campylobacter</taxon>
    </lineage>
</organism>
<feature type="transmembrane region" description="Helical" evidence="2">
    <location>
        <begin position="21"/>
        <end position="41"/>
    </location>
</feature>
<gene>
    <name evidence="3" type="primary">pilO</name>
    <name evidence="3" type="ORF">KDD93_05600</name>
</gene>
<dbReference type="EMBL" id="JAGSSW010000005">
    <property type="protein sequence ID" value="MBR8464046.1"/>
    <property type="molecule type" value="Genomic_DNA"/>
</dbReference>
<dbReference type="Pfam" id="PF04350">
    <property type="entry name" value="PilO"/>
    <property type="match status" value="1"/>
</dbReference>
<evidence type="ECO:0000313" key="3">
    <source>
        <dbReference type="EMBL" id="MBR8464046.1"/>
    </source>
</evidence>
<dbReference type="InterPro" id="IPR014717">
    <property type="entry name" value="Transl_elong_EF1B/ribsomal_bS6"/>
</dbReference>
<feature type="coiled-coil region" evidence="1">
    <location>
        <begin position="45"/>
        <end position="103"/>
    </location>
</feature>
<protein>
    <submittedName>
        <fullName evidence="3">Type 4a pilus biogenesis protein PilO</fullName>
    </submittedName>
</protein>
<keyword evidence="4" id="KW-1185">Reference proteome</keyword>
<keyword evidence="1" id="KW-0175">Coiled coil</keyword>
<keyword evidence="2" id="KW-1133">Transmembrane helix</keyword>
<dbReference type="InterPro" id="IPR007445">
    <property type="entry name" value="PilO"/>
</dbReference>
<reference evidence="3 4" key="1">
    <citation type="submission" date="2021-04" db="EMBL/GenBank/DDBJ databases">
        <title>Molecular and phenotypic characterization and identification of bacterial isolates recovered from the Anatolian ground squirrels (Spermophilus xanthoprymnus) and which have the potential to form a new species in the Campylobacter genus.</title>
        <authorList>
            <person name="Aydin F."/>
            <person name="Abay S."/>
            <person name="Kayman T."/>
            <person name="Karakaya E."/>
            <person name="Mustak H.K."/>
            <person name="Mustak I.B."/>
            <person name="Bilgin N."/>
            <person name="Duzler A."/>
            <person name="Sahin O."/>
            <person name="Guran O."/>
            <person name="Saticioglu I.B."/>
        </authorList>
    </citation>
    <scope>NUCLEOTIDE SEQUENCE [LARGE SCALE GENOMIC DNA]</scope>
    <source>
        <strain evidence="4">faydin-G24</strain>
    </source>
</reference>
<proteinExistence type="predicted"/>
<keyword evidence="2" id="KW-0812">Transmembrane</keyword>
<name>A0ABS5HIF6_9BACT</name>
<evidence type="ECO:0000313" key="4">
    <source>
        <dbReference type="Proteomes" id="UP000682951"/>
    </source>
</evidence>
<evidence type="ECO:0000256" key="1">
    <source>
        <dbReference type="SAM" id="Coils"/>
    </source>
</evidence>
<dbReference type="Proteomes" id="UP000682951">
    <property type="component" value="Unassembled WGS sequence"/>
</dbReference>
<dbReference type="RefSeq" id="WP_212142042.1">
    <property type="nucleotide sequence ID" value="NZ_JAGSSW010000005.1"/>
</dbReference>
<sequence length="208" mass="24136">MSEKILAKLDQFLELRSKREISLMTFTCAFLIIYVIFALSFESSKEFYNNSINEYENAKLELKNTQQYLRSVSSDDGDIEFEIKKQLNILKSLQDRKQETKEADRHLAQKLDELSNLLFDDEAWSDFLPQIIALAKQNDVKILNIDNKFKTNKTINADIALLGSFKNILGYIDSIERIKSSIQIKNLDINRTNNMLGVNMSLSTWSYK</sequence>
<keyword evidence="2" id="KW-0472">Membrane</keyword>